<feature type="non-terminal residue" evidence="2">
    <location>
        <position position="70"/>
    </location>
</feature>
<dbReference type="EMBL" id="KL363327">
    <property type="protein sequence ID" value="KFD47420.1"/>
    <property type="molecule type" value="Genomic_DNA"/>
</dbReference>
<dbReference type="Proteomes" id="UP000030764">
    <property type="component" value="Unassembled WGS sequence"/>
</dbReference>
<evidence type="ECO:0000313" key="2">
    <source>
        <dbReference type="EMBL" id="KFD67181.1"/>
    </source>
</evidence>
<reference evidence="2 3" key="1">
    <citation type="journal article" date="2014" name="Nat. Genet.">
        <title>Genome and transcriptome of the porcine whipworm Trichuris suis.</title>
        <authorList>
            <person name="Jex A.R."/>
            <person name="Nejsum P."/>
            <person name="Schwarz E.M."/>
            <person name="Hu L."/>
            <person name="Young N.D."/>
            <person name="Hall R.S."/>
            <person name="Korhonen P.K."/>
            <person name="Liao S."/>
            <person name="Thamsborg S."/>
            <person name="Xia J."/>
            <person name="Xu P."/>
            <person name="Wang S."/>
            <person name="Scheerlinck J.P."/>
            <person name="Hofmann A."/>
            <person name="Sternberg P.W."/>
            <person name="Wang J."/>
            <person name="Gasser R.B."/>
        </authorList>
    </citation>
    <scope>NUCLEOTIDE SEQUENCE [LARGE SCALE GENOMIC DNA]</scope>
    <source>
        <strain evidence="2">DCEP-RM93F</strain>
        <strain evidence="1">DCEP-RM93M</strain>
    </source>
</reference>
<proteinExistence type="predicted"/>
<name>A0A085NCI5_9BILA</name>
<evidence type="ECO:0000313" key="1">
    <source>
        <dbReference type="EMBL" id="KFD47420.1"/>
    </source>
</evidence>
<accession>A0A085NCI5</accession>
<dbReference type="Proteomes" id="UP000030758">
    <property type="component" value="Unassembled WGS sequence"/>
</dbReference>
<evidence type="ECO:0000313" key="3">
    <source>
        <dbReference type="Proteomes" id="UP000030764"/>
    </source>
</evidence>
<gene>
    <name evidence="1" type="ORF">M513_11689</name>
    <name evidence="2" type="ORF">M514_11689</name>
</gene>
<protein>
    <submittedName>
        <fullName evidence="2">Uncharacterized protein</fullName>
    </submittedName>
</protein>
<keyword evidence="3" id="KW-1185">Reference proteome</keyword>
<dbReference type="EMBL" id="KL367517">
    <property type="protein sequence ID" value="KFD67181.1"/>
    <property type="molecule type" value="Genomic_DNA"/>
</dbReference>
<sequence>MDWHSSCVRDPWRDVLHFALDRTDDKKQGKRQKLIGIPLHTIQIFPHRMSVFGLKECINDLYDILQELTR</sequence>
<dbReference type="AlphaFoldDB" id="A0A085NCI5"/>
<organism evidence="2">
    <name type="scientific">Trichuris suis</name>
    <name type="common">pig whipworm</name>
    <dbReference type="NCBI Taxonomy" id="68888"/>
    <lineage>
        <taxon>Eukaryota</taxon>
        <taxon>Metazoa</taxon>
        <taxon>Ecdysozoa</taxon>
        <taxon>Nematoda</taxon>
        <taxon>Enoplea</taxon>
        <taxon>Dorylaimia</taxon>
        <taxon>Trichinellida</taxon>
        <taxon>Trichuridae</taxon>
        <taxon>Trichuris</taxon>
    </lineage>
</organism>